<sequence>MIQALKLGFRYSSPGCFPAVNFGRPKFKGPVRLNWAMASRRLRSSLQASSAGNLDESTSVDAPKPLKNASKGNRRSAGFTDEERQSFQTNFLDRGFVDTFRKQHPDVVGYTYWGYRHGGRKTNKGWRLDYFLASESIIKQVYDSYILPDVAGSDHSPIGLILKL</sequence>
<evidence type="ECO:0000256" key="7">
    <source>
        <dbReference type="PIRSR" id="PIRSR604808-3"/>
    </source>
</evidence>
<dbReference type="SUPFAM" id="SSF56219">
    <property type="entry name" value="DNase I-like"/>
    <property type="match status" value="1"/>
</dbReference>
<keyword evidence="8" id="KW-0234">DNA repair</keyword>
<evidence type="ECO:0000256" key="3">
    <source>
        <dbReference type="ARBA" id="ARBA00022723"/>
    </source>
</evidence>
<evidence type="ECO:0000313" key="12">
    <source>
        <dbReference type="Proteomes" id="UP001289374"/>
    </source>
</evidence>
<dbReference type="GO" id="GO:0005634">
    <property type="term" value="C:nucleus"/>
    <property type="evidence" value="ECO:0007669"/>
    <property type="project" value="TreeGrafter"/>
</dbReference>
<dbReference type="Gene3D" id="3.60.10.10">
    <property type="entry name" value="Endonuclease/exonuclease/phosphatase"/>
    <property type="match status" value="1"/>
</dbReference>
<feature type="site" description="Interaction with DNA substrate" evidence="7">
    <location>
        <position position="155"/>
    </location>
</feature>
<reference evidence="11" key="2">
    <citation type="journal article" date="2024" name="Plant">
        <title>Genomic evolution and insights into agronomic trait innovations of Sesamum species.</title>
        <authorList>
            <person name="Miao H."/>
            <person name="Wang L."/>
            <person name="Qu L."/>
            <person name="Liu H."/>
            <person name="Sun Y."/>
            <person name="Le M."/>
            <person name="Wang Q."/>
            <person name="Wei S."/>
            <person name="Zheng Y."/>
            <person name="Lin W."/>
            <person name="Duan Y."/>
            <person name="Cao H."/>
            <person name="Xiong S."/>
            <person name="Wang X."/>
            <person name="Wei L."/>
            <person name="Li C."/>
            <person name="Ma Q."/>
            <person name="Ju M."/>
            <person name="Zhao R."/>
            <person name="Li G."/>
            <person name="Mu C."/>
            <person name="Tian Q."/>
            <person name="Mei H."/>
            <person name="Zhang T."/>
            <person name="Gao T."/>
            <person name="Zhang H."/>
        </authorList>
    </citation>
    <scope>NUCLEOTIDE SEQUENCE</scope>
    <source>
        <strain evidence="11">K16</strain>
    </source>
</reference>
<dbReference type="Pfam" id="PF03372">
    <property type="entry name" value="Exo_endo_phos"/>
    <property type="match status" value="1"/>
</dbReference>
<evidence type="ECO:0000256" key="2">
    <source>
        <dbReference type="ARBA" id="ARBA00007092"/>
    </source>
</evidence>
<dbReference type="PANTHER" id="PTHR22748:SF6">
    <property type="entry name" value="DNA-(APURINIC OR APYRIMIDINIC SITE) ENDONUCLEASE"/>
    <property type="match status" value="1"/>
</dbReference>
<dbReference type="GO" id="GO:0006284">
    <property type="term" value="P:base-excision repair"/>
    <property type="evidence" value="ECO:0007669"/>
    <property type="project" value="TreeGrafter"/>
</dbReference>
<evidence type="ECO:0000256" key="5">
    <source>
        <dbReference type="ARBA" id="ARBA00022842"/>
    </source>
</evidence>
<dbReference type="GO" id="GO:0003677">
    <property type="term" value="F:DNA binding"/>
    <property type="evidence" value="ECO:0007669"/>
    <property type="project" value="InterPro"/>
</dbReference>
<keyword evidence="3 6" id="KW-0479">Metal-binding</keyword>
<gene>
    <name evidence="11" type="ORF">Sango_2027600</name>
</gene>
<dbReference type="AlphaFoldDB" id="A0AAE1WFK2"/>
<accession>A0AAE1WFK2</accession>
<name>A0AAE1WFK2_9LAMI</name>
<dbReference type="GO" id="GO:0008311">
    <property type="term" value="F:double-stranded DNA 3'-5' DNA exonuclease activity"/>
    <property type="evidence" value="ECO:0007669"/>
    <property type="project" value="UniProtKB-EC"/>
</dbReference>
<dbReference type="InterPro" id="IPR005135">
    <property type="entry name" value="Endo/exonuclease/phosphatase"/>
</dbReference>
<comment type="caution">
    <text evidence="11">The sequence shown here is derived from an EMBL/GenBank/DDBJ whole genome shotgun (WGS) entry which is preliminary data.</text>
</comment>
<keyword evidence="12" id="KW-1185">Reference proteome</keyword>
<dbReference type="EMBL" id="JACGWL010000011">
    <property type="protein sequence ID" value="KAK4392498.1"/>
    <property type="molecule type" value="Genomic_DNA"/>
</dbReference>
<dbReference type="PROSITE" id="PS51435">
    <property type="entry name" value="AP_NUCLEASE_F1_4"/>
    <property type="match status" value="1"/>
</dbReference>
<proteinExistence type="inferred from homology"/>
<dbReference type="Proteomes" id="UP001289374">
    <property type="component" value="Unassembled WGS sequence"/>
</dbReference>
<evidence type="ECO:0000256" key="9">
    <source>
        <dbReference type="SAM" id="MobiDB-lite"/>
    </source>
</evidence>
<dbReference type="InterPro" id="IPR036691">
    <property type="entry name" value="Endo/exonu/phosph_ase_sf"/>
</dbReference>
<evidence type="ECO:0000256" key="1">
    <source>
        <dbReference type="ARBA" id="ARBA00001936"/>
    </source>
</evidence>
<feature type="binding site" evidence="6">
    <location>
        <position position="155"/>
    </location>
    <ligand>
        <name>Mg(2+)</name>
        <dbReference type="ChEBI" id="CHEBI:18420"/>
        <label>1</label>
    </ligand>
</feature>
<dbReference type="EC" id="3.1.21.-" evidence="8"/>
<comment type="cofactor">
    <cofactor evidence="6 8">
        <name>Mg(2+)</name>
        <dbReference type="ChEBI" id="CHEBI:18420"/>
    </cofactor>
    <cofactor evidence="6 8">
        <name>Mn(2+)</name>
        <dbReference type="ChEBI" id="CHEBI:29035"/>
    </cofactor>
    <text evidence="6 8">Probably binds two magnesium or manganese ions per subunit.</text>
</comment>
<feature type="binding site" evidence="6">
    <location>
        <position position="154"/>
    </location>
    <ligand>
        <name>Mg(2+)</name>
        <dbReference type="ChEBI" id="CHEBI:18420"/>
        <label>1</label>
    </ligand>
</feature>
<evidence type="ECO:0000313" key="11">
    <source>
        <dbReference type="EMBL" id="KAK4392498.1"/>
    </source>
</evidence>
<feature type="domain" description="Endonuclease/exonuclease/phosphatase" evidence="10">
    <location>
        <begin position="89"/>
        <end position="155"/>
    </location>
</feature>
<dbReference type="GO" id="GO:0046872">
    <property type="term" value="F:metal ion binding"/>
    <property type="evidence" value="ECO:0007669"/>
    <property type="project" value="UniProtKB-KW"/>
</dbReference>
<dbReference type="InterPro" id="IPR004808">
    <property type="entry name" value="AP_endonuc_1"/>
</dbReference>
<protein>
    <recommendedName>
        <fullName evidence="8">DNA repair nuclease/redox regulator APEX1</fullName>
        <shortName evidence="8">APEN</shortName>
        <shortName evidence="8">REF-1</shortName>
        <ecNumber evidence="8">3.1.11.2</ecNumber>
        <ecNumber evidence="8">3.1.21.-</ecNumber>
    </recommendedName>
    <alternativeName>
        <fullName evidence="8">APEX nuclease</fullName>
    </alternativeName>
    <alternativeName>
        <fullName evidence="8">Apurinic-apyrimidinic endonuclease 1</fullName>
    </alternativeName>
    <alternativeName>
        <fullName evidence="8">Redox factor-1</fullName>
    </alternativeName>
    <component>
        <recommendedName>
            <fullName evidence="8">DNA repair nuclease/redox regulator APEX1, mitochondrial</fullName>
        </recommendedName>
    </component>
</protein>
<dbReference type="PROSITE" id="PS00727">
    <property type="entry name" value="AP_NUCLEASE_F1_2"/>
    <property type="match status" value="1"/>
</dbReference>
<comment type="cofactor">
    <cofactor evidence="1">
        <name>Mn(2+)</name>
        <dbReference type="ChEBI" id="CHEBI:29035"/>
    </cofactor>
</comment>
<keyword evidence="4" id="KW-0378">Hydrolase</keyword>
<dbReference type="GO" id="GO:0016829">
    <property type="term" value="F:lyase activity"/>
    <property type="evidence" value="ECO:0007669"/>
    <property type="project" value="UniProtKB-KW"/>
</dbReference>
<comment type="similarity">
    <text evidence="2 8">Belongs to the DNA repair enzymes AP/ExoA family.</text>
</comment>
<organism evidence="11 12">
    <name type="scientific">Sesamum angolense</name>
    <dbReference type="NCBI Taxonomy" id="2727404"/>
    <lineage>
        <taxon>Eukaryota</taxon>
        <taxon>Viridiplantae</taxon>
        <taxon>Streptophyta</taxon>
        <taxon>Embryophyta</taxon>
        <taxon>Tracheophyta</taxon>
        <taxon>Spermatophyta</taxon>
        <taxon>Magnoliopsida</taxon>
        <taxon>eudicotyledons</taxon>
        <taxon>Gunneridae</taxon>
        <taxon>Pentapetalae</taxon>
        <taxon>asterids</taxon>
        <taxon>lamiids</taxon>
        <taxon>Lamiales</taxon>
        <taxon>Pedaliaceae</taxon>
        <taxon>Sesamum</taxon>
    </lineage>
</organism>
<keyword evidence="8" id="KW-0227">DNA damage</keyword>
<evidence type="ECO:0000256" key="6">
    <source>
        <dbReference type="PIRSR" id="PIRSR604808-2"/>
    </source>
</evidence>
<evidence type="ECO:0000256" key="8">
    <source>
        <dbReference type="RuleBase" id="RU362131"/>
    </source>
</evidence>
<dbReference type="NCBIfam" id="TIGR00633">
    <property type="entry name" value="xth"/>
    <property type="match status" value="1"/>
</dbReference>
<feature type="site" description="Important for catalytic activity" evidence="7">
    <location>
        <position position="129"/>
    </location>
</feature>
<evidence type="ECO:0000259" key="10">
    <source>
        <dbReference type="Pfam" id="PF03372"/>
    </source>
</evidence>
<reference evidence="11" key="1">
    <citation type="submission" date="2020-06" db="EMBL/GenBank/DDBJ databases">
        <authorList>
            <person name="Li T."/>
            <person name="Hu X."/>
            <person name="Zhang T."/>
            <person name="Song X."/>
            <person name="Zhang H."/>
            <person name="Dai N."/>
            <person name="Sheng W."/>
            <person name="Hou X."/>
            <person name="Wei L."/>
        </authorList>
    </citation>
    <scope>NUCLEOTIDE SEQUENCE</scope>
    <source>
        <strain evidence="11">K16</strain>
        <tissue evidence="11">Leaf</tissue>
    </source>
</reference>
<keyword evidence="6" id="KW-0464">Manganese</keyword>
<dbReference type="PANTHER" id="PTHR22748">
    <property type="entry name" value="AP ENDONUCLEASE"/>
    <property type="match status" value="1"/>
</dbReference>
<dbReference type="GO" id="GO:0008081">
    <property type="term" value="F:phosphoric diester hydrolase activity"/>
    <property type="evidence" value="ECO:0007669"/>
    <property type="project" value="TreeGrafter"/>
</dbReference>
<dbReference type="PROSITE" id="PS00728">
    <property type="entry name" value="AP_NUCLEASE_F1_3"/>
    <property type="match status" value="1"/>
</dbReference>
<dbReference type="GO" id="GO:0003906">
    <property type="term" value="F:DNA-(apurinic or apyrimidinic site) endonuclease activity"/>
    <property type="evidence" value="ECO:0007669"/>
    <property type="project" value="TreeGrafter"/>
</dbReference>
<feature type="region of interest" description="Disordered" evidence="9">
    <location>
        <begin position="48"/>
        <end position="82"/>
    </location>
</feature>
<dbReference type="EC" id="3.1.11.2" evidence="8"/>
<dbReference type="InterPro" id="IPR020848">
    <property type="entry name" value="AP_endonuclease_F1_CS"/>
</dbReference>
<evidence type="ECO:0000256" key="4">
    <source>
        <dbReference type="ARBA" id="ARBA00022801"/>
    </source>
</evidence>
<keyword evidence="11" id="KW-0456">Lyase</keyword>
<keyword evidence="5 6" id="KW-0460">Magnesium</keyword>